<dbReference type="AlphaFoldDB" id="A0A915J1W5"/>
<dbReference type="Proteomes" id="UP000887565">
    <property type="component" value="Unplaced"/>
</dbReference>
<evidence type="ECO:0000313" key="1">
    <source>
        <dbReference type="Proteomes" id="UP000887565"/>
    </source>
</evidence>
<sequence>MIQAPETIGFLTASVKRCGGARTQTIDPNTQNGQNFLTSAGIFDVDLFDVVFGCLYLRSKEFKSREPNSP</sequence>
<reference evidence="2" key="1">
    <citation type="submission" date="2022-11" db="UniProtKB">
        <authorList>
            <consortium name="WormBaseParasite"/>
        </authorList>
    </citation>
    <scope>IDENTIFICATION</scope>
</reference>
<dbReference type="WBParaSite" id="nRc.2.0.1.t20099-RA">
    <property type="protein sequence ID" value="nRc.2.0.1.t20099-RA"/>
    <property type="gene ID" value="nRc.2.0.1.g20099"/>
</dbReference>
<organism evidence="1 2">
    <name type="scientific">Romanomermis culicivorax</name>
    <name type="common">Nematode worm</name>
    <dbReference type="NCBI Taxonomy" id="13658"/>
    <lineage>
        <taxon>Eukaryota</taxon>
        <taxon>Metazoa</taxon>
        <taxon>Ecdysozoa</taxon>
        <taxon>Nematoda</taxon>
        <taxon>Enoplea</taxon>
        <taxon>Dorylaimia</taxon>
        <taxon>Mermithida</taxon>
        <taxon>Mermithoidea</taxon>
        <taxon>Mermithidae</taxon>
        <taxon>Romanomermis</taxon>
    </lineage>
</organism>
<evidence type="ECO:0000313" key="2">
    <source>
        <dbReference type="WBParaSite" id="nRc.2.0.1.t20099-RA"/>
    </source>
</evidence>
<protein>
    <submittedName>
        <fullName evidence="2">Uncharacterized protein</fullName>
    </submittedName>
</protein>
<keyword evidence="1" id="KW-1185">Reference proteome</keyword>
<proteinExistence type="predicted"/>
<accession>A0A915J1W5</accession>
<name>A0A915J1W5_ROMCU</name>